<protein>
    <submittedName>
        <fullName evidence="2">Uncharacterized protein</fullName>
    </submittedName>
</protein>
<dbReference type="AlphaFoldDB" id="A0A931BHR5"/>
<evidence type="ECO:0000313" key="2">
    <source>
        <dbReference type="EMBL" id="MBF9073680.1"/>
    </source>
</evidence>
<feature type="region of interest" description="Disordered" evidence="1">
    <location>
        <begin position="1"/>
        <end position="31"/>
    </location>
</feature>
<dbReference type="Proteomes" id="UP000657385">
    <property type="component" value="Unassembled WGS sequence"/>
</dbReference>
<sequence>MTPLPAEEKKPRGSRAEPLDGPLDGPFTSPFAQPFPELSPEWAVWPELWQDLPTLVFPARPGHPTETGWLPADAADVVGDIPRWRATLDDGCLRVTRPDGLPWYQGPLHSTRAWRRVARAHGHLLLVTGPFAHPVELPSAASCGQLLLAVADLDLGAL</sequence>
<reference evidence="2" key="1">
    <citation type="submission" date="2020-11" db="EMBL/GenBank/DDBJ databases">
        <title>Isolation and identification of active actinomycetes.</title>
        <authorList>
            <person name="Yu B."/>
        </authorList>
    </citation>
    <scope>NUCLEOTIDE SEQUENCE</scope>
    <source>
        <strain evidence="2">NEAU-YB345</strain>
    </source>
</reference>
<proteinExistence type="predicted"/>
<gene>
    <name evidence="2" type="ORF">I2501_37275</name>
</gene>
<name>A0A931BHR5_9ACTN</name>
<accession>A0A931BHR5</accession>
<evidence type="ECO:0000256" key="1">
    <source>
        <dbReference type="SAM" id="MobiDB-lite"/>
    </source>
</evidence>
<keyword evidence="3" id="KW-1185">Reference proteome</keyword>
<dbReference type="EMBL" id="JADPRT010000025">
    <property type="protein sequence ID" value="MBF9073680.1"/>
    <property type="molecule type" value="Genomic_DNA"/>
</dbReference>
<evidence type="ECO:0000313" key="3">
    <source>
        <dbReference type="Proteomes" id="UP000657385"/>
    </source>
</evidence>
<comment type="caution">
    <text evidence="2">The sequence shown here is derived from an EMBL/GenBank/DDBJ whole genome shotgun (WGS) entry which is preliminary data.</text>
</comment>
<dbReference type="RefSeq" id="WP_196198529.1">
    <property type="nucleotide sequence ID" value="NZ_JADPRT010000025.1"/>
</dbReference>
<organism evidence="2 3">
    <name type="scientific">Streptacidiphilus fuscans</name>
    <dbReference type="NCBI Taxonomy" id="2789292"/>
    <lineage>
        <taxon>Bacteria</taxon>
        <taxon>Bacillati</taxon>
        <taxon>Actinomycetota</taxon>
        <taxon>Actinomycetes</taxon>
        <taxon>Kitasatosporales</taxon>
        <taxon>Streptomycetaceae</taxon>
        <taxon>Streptacidiphilus</taxon>
    </lineage>
</organism>
<feature type="compositionally biased region" description="Basic and acidic residues" evidence="1">
    <location>
        <begin position="1"/>
        <end position="18"/>
    </location>
</feature>